<sequence>MNKCLDAEPQNRPTAEELASTLYNFFENLRSEETELCKQIKEIKSSGKNFTIYDMVKLARFNYQTHPQAIYTSCLLHLQKL</sequence>
<proteinExistence type="predicted"/>
<evidence type="ECO:0000313" key="1">
    <source>
        <dbReference type="EMBL" id="RIB30206.1"/>
    </source>
</evidence>
<comment type="caution">
    <text evidence="1">The sequence shown here is derived from an EMBL/GenBank/DDBJ whole genome shotgun (WGS) entry which is preliminary data.</text>
</comment>
<name>A0A397WD47_9GLOM</name>
<keyword evidence="2" id="KW-1185">Reference proteome</keyword>
<dbReference type="EMBL" id="QKWP01000018">
    <property type="protein sequence ID" value="RIB30206.1"/>
    <property type="molecule type" value="Genomic_DNA"/>
</dbReference>
<accession>A0A397WD47</accession>
<dbReference type="AlphaFoldDB" id="A0A397WD47"/>
<dbReference type="OrthoDB" id="2374027at2759"/>
<evidence type="ECO:0008006" key="3">
    <source>
        <dbReference type="Google" id="ProtNLM"/>
    </source>
</evidence>
<dbReference type="Proteomes" id="UP000266673">
    <property type="component" value="Unassembled WGS sequence"/>
</dbReference>
<reference evidence="1 2" key="1">
    <citation type="submission" date="2018-06" db="EMBL/GenBank/DDBJ databases">
        <title>Comparative genomics reveals the genomic features of Rhizophagus irregularis, R. cerebriforme, R. diaphanum and Gigaspora rosea, and their symbiotic lifestyle signature.</title>
        <authorList>
            <person name="Morin E."/>
            <person name="San Clemente H."/>
            <person name="Chen E.C.H."/>
            <person name="De La Providencia I."/>
            <person name="Hainaut M."/>
            <person name="Kuo A."/>
            <person name="Kohler A."/>
            <person name="Murat C."/>
            <person name="Tang N."/>
            <person name="Roy S."/>
            <person name="Loubradou J."/>
            <person name="Henrissat B."/>
            <person name="Grigoriev I.V."/>
            <person name="Corradi N."/>
            <person name="Roux C."/>
            <person name="Martin F.M."/>
        </authorList>
    </citation>
    <scope>NUCLEOTIDE SEQUENCE [LARGE SCALE GENOMIC DNA]</scope>
    <source>
        <strain evidence="1 2">DAOM 194757</strain>
    </source>
</reference>
<protein>
    <recommendedName>
        <fullName evidence="3">Serine-threonine/tyrosine-protein kinase catalytic domain-containing protein</fullName>
    </recommendedName>
</protein>
<organism evidence="1 2">
    <name type="scientific">Gigaspora rosea</name>
    <dbReference type="NCBI Taxonomy" id="44941"/>
    <lineage>
        <taxon>Eukaryota</taxon>
        <taxon>Fungi</taxon>
        <taxon>Fungi incertae sedis</taxon>
        <taxon>Mucoromycota</taxon>
        <taxon>Glomeromycotina</taxon>
        <taxon>Glomeromycetes</taxon>
        <taxon>Diversisporales</taxon>
        <taxon>Gigasporaceae</taxon>
        <taxon>Gigaspora</taxon>
    </lineage>
</organism>
<gene>
    <name evidence="1" type="ORF">C2G38_506486</name>
</gene>
<evidence type="ECO:0000313" key="2">
    <source>
        <dbReference type="Proteomes" id="UP000266673"/>
    </source>
</evidence>